<organism evidence="2">
    <name type="scientific">Nakaseomyces delphensis</name>
    <name type="common">Yeast</name>
    <name type="synonym">Kluyveromyces delphensis</name>
    <dbReference type="NCBI Taxonomy" id="51657"/>
    <lineage>
        <taxon>Eukaryota</taxon>
        <taxon>Fungi</taxon>
        <taxon>Dikarya</taxon>
        <taxon>Ascomycota</taxon>
        <taxon>Saccharomycotina</taxon>
        <taxon>Saccharomycetes</taxon>
        <taxon>Saccharomycetales</taxon>
        <taxon>Saccharomycetaceae</taxon>
        <taxon>Nakaseomyces</taxon>
    </lineage>
</organism>
<accession>Q707W1</accession>
<name>Q707W1_NAKDE</name>
<dbReference type="EMBL" id="AJ617311">
    <property type="protein sequence ID" value="CAE84444.1"/>
    <property type="molecule type" value="Genomic_DNA"/>
</dbReference>
<sequence>MLPRQKDKASFLHLDDLSQASPFYQSSTISLKELANRAAAARNNSNGATGVDVTPMVSGTPAGSPLGSPPAGPSMLSTPQRSFTSVSHVRLDNLVKENQWDEIEDFMLEELRDGYFDALYSQPEKEYRIMSSAEPDNFKNSTNWLKRLSKQVVSPSNSDLKSLTTRFLNDLWTNKISLI</sequence>
<evidence type="ECO:0000256" key="1">
    <source>
        <dbReference type="SAM" id="MobiDB-lite"/>
    </source>
</evidence>
<feature type="region of interest" description="Disordered" evidence="1">
    <location>
        <begin position="44"/>
        <end position="80"/>
    </location>
</feature>
<proteinExistence type="predicted"/>
<evidence type="ECO:0000313" key="2">
    <source>
        <dbReference type="EMBL" id="CAE84444.1"/>
    </source>
</evidence>
<dbReference type="AlphaFoldDB" id="Q707W1"/>
<protein>
    <submittedName>
        <fullName evidence="2">Putative Bre4 protein</fullName>
    </submittedName>
</protein>
<feature type="non-terminal residue" evidence="2">
    <location>
        <position position="179"/>
    </location>
</feature>
<gene>
    <name evidence="2" type="primary">bre4</name>
</gene>
<reference evidence="2" key="1">
    <citation type="journal article" date="2004" name="Proc. Natl. Acad. Sci. U.S.A.">
        <title>Evolution of the MAT locus and its Ho endonuclease in yeast species.</title>
        <authorList>
            <person name="Butler G."/>
            <person name="Kenny C."/>
            <person name="Fagan A."/>
            <person name="Kurischko C."/>
            <person name="Gaillardin C."/>
            <person name="Wolfe K.H."/>
        </authorList>
    </citation>
    <scope>NUCLEOTIDE SEQUENCE</scope>
    <source>
        <strain evidence="2">CBS 2170</strain>
    </source>
</reference>